<dbReference type="Pfam" id="PF01769">
    <property type="entry name" value="MgtE"/>
    <property type="match status" value="1"/>
</dbReference>
<dbReference type="EMBL" id="NIDE01000014">
    <property type="protein sequence ID" value="OWK37648.1"/>
    <property type="molecule type" value="Genomic_DNA"/>
</dbReference>
<comment type="similarity">
    <text evidence="2">Belongs to the SLC41A transporter family.</text>
</comment>
<comment type="subcellular location">
    <subcellularLocation>
        <location evidence="1">Membrane</location>
        <topology evidence="1">Multi-pass membrane protein</topology>
    </subcellularLocation>
</comment>
<accession>A0A225DGJ4</accession>
<dbReference type="PANTHER" id="PTHR41394">
    <property type="entry name" value="MAGNESIUM TRANSPORTER MGTE"/>
    <property type="match status" value="1"/>
</dbReference>
<feature type="domain" description="CBS" evidence="10">
    <location>
        <begin position="82"/>
        <end position="141"/>
    </location>
</feature>
<dbReference type="SUPFAM" id="SSF161093">
    <property type="entry name" value="MgtE membrane domain-like"/>
    <property type="match status" value="1"/>
</dbReference>
<dbReference type="Proteomes" id="UP000214646">
    <property type="component" value="Unassembled WGS sequence"/>
</dbReference>
<evidence type="ECO:0000259" key="10">
    <source>
        <dbReference type="PROSITE" id="PS51371"/>
    </source>
</evidence>
<dbReference type="GO" id="GO:0016020">
    <property type="term" value="C:membrane"/>
    <property type="evidence" value="ECO:0007669"/>
    <property type="project" value="UniProtKB-SubCell"/>
</dbReference>
<protein>
    <submittedName>
        <fullName evidence="11">Mg/Co/Ni transporter MgtE / CBS domain</fullName>
    </submittedName>
</protein>
<dbReference type="PANTHER" id="PTHR41394:SF5">
    <property type="entry name" value="SLC41A_MGTE INTEGRAL MEMBRANE DOMAIN-CONTAINING PROTEIN"/>
    <property type="match status" value="1"/>
</dbReference>
<dbReference type="Gene3D" id="1.10.357.20">
    <property type="entry name" value="SLC41 divalent cation transporters, integral membrane domain"/>
    <property type="match status" value="1"/>
</dbReference>
<dbReference type="PROSITE" id="PS51371">
    <property type="entry name" value="CBS"/>
    <property type="match status" value="2"/>
</dbReference>
<evidence type="ECO:0000256" key="8">
    <source>
        <dbReference type="PROSITE-ProRule" id="PRU00703"/>
    </source>
</evidence>
<evidence type="ECO:0000313" key="12">
    <source>
        <dbReference type="Proteomes" id="UP000214646"/>
    </source>
</evidence>
<comment type="caution">
    <text evidence="11">The sequence shown here is derived from an EMBL/GenBank/DDBJ whole genome shotgun (WGS) entry which is preliminary data.</text>
</comment>
<feature type="domain" description="CBS" evidence="10">
    <location>
        <begin position="19"/>
        <end position="81"/>
    </location>
</feature>
<dbReference type="CDD" id="cd04606">
    <property type="entry name" value="CBS_pair_Mg_transporter"/>
    <property type="match status" value="1"/>
</dbReference>
<keyword evidence="7 9" id="KW-0472">Membrane</keyword>
<sequence>MTASHATERILNDPVALHVRREITALSPDWSVGEALDHMRRTPPPGRVIYFYVTDSDGRLVGVVPTRRLLFAPPETRVADVMIRHVVTIPEAATVLEACEFFTLHRFLAFPVVDADRKFIGMIDVELYTGELAGELGADDPNGAAAARVGDDVFEIIGVHLTAAAQANPGRAFWGRFPWLLCNIAGGLVAAGLASFYDDVLTWKGAVLSLFIPVVLALSESVAIQSVTLTVGRFRAGTGDRKRQLRSALTEGATGALLGASTAGVVALVAAIWLRDAAVASVLFGAIGAGVAVSTVVGFAVPTLLHQFRLNPQVAAGPISLASADMLTLLIYFNLARTVL</sequence>
<proteinExistence type="inferred from homology"/>
<feature type="transmembrane region" description="Helical" evidence="9">
    <location>
        <begin position="314"/>
        <end position="335"/>
    </location>
</feature>
<keyword evidence="3" id="KW-0813">Transport</keyword>
<evidence type="ECO:0000256" key="5">
    <source>
        <dbReference type="ARBA" id="ARBA00022842"/>
    </source>
</evidence>
<name>A0A225DGJ4_9BACT</name>
<organism evidence="11 12">
    <name type="scientific">Fimbriiglobus ruber</name>
    <dbReference type="NCBI Taxonomy" id="1908690"/>
    <lineage>
        <taxon>Bacteria</taxon>
        <taxon>Pseudomonadati</taxon>
        <taxon>Planctomycetota</taxon>
        <taxon>Planctomycetia</taxon>
        <taxon>Gemmatales</taxon>
        <taxon>Gemmataceae</taxon>
        <taxon>Fimbriiglobus</taxon>
    </lineage>
</organism>
<gene>
    <name evidence="11" type="ORF">FRUB_06768</name>
</gene>
<dbReference type="RefSeq" id="WP_088257518.1">
    <property type="nucleotide sequence ID" value="NZ_NIDE01000014.1"/>
</dbReference>
<evidence type="ECO:0000256" key="1">
    <source>
        <dbReference type="ARBA" id="ARBA00004141"/>
    </source>
</evidence>
<evidence type="ECO:0000313" key="11">
    <source>
        <dbReference type="EMBL" id="OWK37648.1"/>
    </source>
</evidence>
<feature type="transmembrane region" description="Helical" evidence="9">
    <location>
        <begin position="177"/>
        <end position="197"/>
    </location>
</feature>
<reference evidence="12" key="1">
    <citation type="submission" date="2017-06" db="EMBL/GenBank/DDBJ databases">
        <title>Genome analysis of Fimbriiglobus ruber SP5, the first member of the order Planctomycetales with confirmed chitinolytic capability.</title>
        <authorList>
            <person name="Ravin N.V."/>
            <person name="Rakitin A.L."/>
            <person name="Ivanova A.A."/>
            <person name="Beletsky A.V."/>
            <person name="Kulichevskaya I.S."/>
            <person name="Mardanov A.V."/>
            <person name="Dedysh S.N."/>
        </authorList>
    </citation>
    <scope>NUCLEOTIDE SEQUENCE [LARGE SCALE GENOMIC DNA]</scope>
    <source>
        <strain evidence="12">SP5</strain>
    </source>
</reference>
<evidence type="ECO:0000256" key="6">
    <source>
        <dbReference type="ARBA" id="ARBA00022989"/>
    </source>
</evidence>
<dbReference type="InterPro" id="IPR036739">
    <property type="entry name" value="SLC41_membr_dom_sf"/>
</dbReference>
<keyword evidence="4 9" id="KW-0812">Transmembrane</keyword>
<feature type="transmembrane region" description="Helical" evidence="9">
    <location>
        <begin position="209"/>
        <end position="232"/>
    </location>
</feature>
<evidence type="ECO:0000256" key="4">
    <source>
        <dbReference type="ARBA" id="ARBA00022692"/>
    </source>
</evidence>
<evidence type="ECO:0000256" key="3">
    <source>
        <dbReference type="ARBA" id="ARBA00022448"/>
    </source>
</evidence>
<keyword evidence="12" id="KW-1185">Reference proteome</keyword>
<dbReference type="Gene3D" id="3.10.580.10">
    <property type="entry name" value="CBS-domain"/>
    <property type="match status" value="1"/>
</dbReference>
<dbReference type="OrthoDB" id="9790355at2"/>
<dbReference type="InterPro" id="IPR000644">
    <property type="entry name" value="CBS_dom"/>
</dbReference>
<dbReference type="Pfam" id="PF00571">
    <property type="entry name" value="CBS"/>
    <property type="match status" value="2"/>
</dbReference>
<dbReference type="SUPFAM" id="SSF54631">
    <property type="entry name" value="CBS-domain pair"/>
    <property type="match status" value="1"/>
</dbReference>
<evidence type="ECO:0000256" key="7">
    <source>
        <dbReference type="ARBA" id="ARBA00023136"/>
    </source>
</evidence>
<evidence type="ECO:0000256" key="9">
    <source>
        <dbReference type="SAM" id="Phobius"/>
    </source>
</evidence>
<keyword evidence="8" id="KW-0129">CBS domain</keyword>
<dbReference type="InterPro" id="IPR006667">
    <property type="entry name" value="SLC41_membr_dom"/>
</dbReference>
<dbReference type="GO" id="GO:0008324">
    <property type="term" value="F:monoatomic cation transmembrane transporter activity"/>
    <property type="evidence" value="ECO:0007669"/>
    <property type="project" value="InterPro"/>
</dbReference>
<dbReference type="SMART" id="SM00116">
    <property type="entry name" value="CBS"/>
    <property type="match status" value="2"/>
</dbReference>
<feature type="transmembrane region" description="Helical" evidence="9">
    <location>
        <begin position="253"/>
        <end position="274"/>
    </location>
</feature>
<keyword evidence="5" id="KW-0460">Magnesium</keyword>
<dbReference type="AlphaFoldDB" id="A0A225DGJ4"/>
<keyword evidence="6 9" id="KW-1133">Transmembrane helix</keyword>
<evidence type="ECO:0000256" key="2">
    <source>
        <dbReference type="ARBA" id="ARBA00009749"/>
    </source>
</evidence>
<feature type="transmembrane region" description="Helical" evidence="9">
    <location>
        <begin position="280"/>
        <end position="302"/>
    </location>
</feature>
<dbReference type="InterPro" id="IPR046342">
    <property type="entry name" value="CBS_dom_sf"/>
</dbReference>